<reference evidence="1 2" key="1">
    <citation type="submission" date="2010-02" db="EMBL/GenBank/DDBJ databases">
        <authorList>
            <person name="Weinstock G."/>
            <person name="Sodergren E."/>
            <person name="Clifton S."/>
            <person name="Fulton L."/>
            <person name="Fulton B."/>
            <person name="Courtney L."/>
            <person name="Fronick C."/>
            <person name="Harrison M."/>
            <person name="Strong C."/>
            <person name="Farmer C."/>
            <person name="Delahaunty K."/>
            <person name="Markovic C."/>
            <person name="Hall O."/>
            <person name="Minx P."/>
            <person name="Tomlinson C."/>
            <person name="Mitreva M."/>
            <person name="Nelson J."/>
            <person name="Hou S."/>
            <person name="Wollam A."/>
            <person name="Pepin K.H."/>
            <person name="Johnson M."/>
            <person name="Bhonagiri V."/>
            <person name="Zhang X."/>
            <person name="Suruliraj S."/>
            <person name="Warren W."/>
            <person name="Chinwalla A."/>
            <person name="Mardis E.R."/>
            <person name="Wilson R.K."/>
        </authorList>
    </citation>
    <scope>NUCLEOTIDE SEQUENCE [LARGE SCALE GENOMIC DNA]</scope>
    <source>
        <strain evidence="1 2">ATCC 23685</strain>
    </source>
</reference>
<accession>D4F1J0</accession>
<evidence type="ECO:0000313" key="2">
    <source>
        <dbReference type="Proteomes" id="UP000003692"/>
    </source>
</evidence>
<dbReference type="HOGENOM" id="CLU_3308770_0_0_6"/>
<dbReference type="Proteomes" id="UP000003692">
    <property type="component" value="Unassembled WGS sequence"/>
</dbReference>
<protein>
    <submittedName>
        <fullName evidence="1">Uncharacterized protein</fullName>
    </submittedName>
</protein>
<evidence type="ECO:0000313" key="1">
    <source>
        <dbReference type="EMBL" id="EFE24371.1"/>
    </source>
</evidence>
<name>D4F1J0_EDWTA</name>
<organism evidence="1 2">
    <name type="scientific">Edwardsiella tarda ATCC 23685</name>
    <dbReference type="NCBI Taxonomy" id="500638"/>
    <lineage>
        <taxon>Bacteria</taxon>
        <taxon>Pseudomonadati</taxon>
        <taxon>Pseudomonadota</taxon>
        <taxon>Gammaproteobacteria</taxon>
        <taxon>Enterobacterales</taxon>
        <taxon>Hafniaceae</taxon>
        <taxon>Edwardsiella</taxon>
    </lineage>
</organism>
<dbReference type="AlphaFoldDB" id="D4F1J0"/>
<sequence>MGPRMAGGMINTMIHNKIFHHILCAFGDTTLLCTTSHWQ</sequence>
<comment type="caution">
    <text evidence="1">The sequence shown here is derived from an EMBL/GenBank/DDBJ whole genome shotgun (WGS) entry which is preliminary data.</text>
</comment>
<gene>
    <name evidence="1" type="ORF">EDWATA_00580</name>
</gene>
<proteinExistence type="predicted"/>
<dbReference type="EMBL" id="ADGK01000019">
    <property type="protein sequence ID" value="EFE24371.1"/>
    <property type="molecule type" value="Genomic_DNA"/>
</dbReference>